<sequence>MQLSDEWFTVLSQDDNERLIYVNGRINLDKARKSGKYNIRIELTLPYKGDSSGMPSKEDAILIEQIHQALVPLIEQRGCGILTGNHIGCDHKYWVFYVKDEKIFQEKLNEALNDFELLPLEIECDYDPEWEEYLDMLSMRIKDSQNR</sequence>
<evidence type="ECO:0000313" key="2">
    <source>
        <dbReference type="EMBL" id="MFC4665367.1"/>
    </source>
</evidence>
<dbReference type="InterPro" id="IPR016097">
    <property type="entry name" value="DUF695"/>
</dbReference>
<evidence type="ECO:0000259" key="1">
    <source>
        <dbReference type="Pfam" id="PF05117"/>
    </source>
</evidence>
<keyword evidence="3" id="KW-1185">Reference proteome</keyword>
<feature type="domain" description="DUF695" evidence="1">
    <location>
        <begin position="12"/>
        <end position="137"/>
    </location>
</feature>
<accession>A0ABV9K5G1</accession>
<dbReference type="RefSeq" id="WP_380077429.1">
    <property type="nucleotide sequence ID" value="NZ_JBHSGO010000035.1"/>
</dbReference>
<protein>
    <submittedName>
        <fullName evidence="2">DUF695 domain-containing protein</fullName>
    </submittedName>
</protein>
<dbReference type="Proteomes" id="UP001596020">
    <property type="component" value="Unassembled WGS sequence"/>
</dbReference>
<evidence type="ECO:0000313" key="3">
    <source>
        <dbReference type="Proteomes" id="UP001596020"/>
    </source>
</evidence>
<organism evidence="2 3">
    <name type="scientific">Falsiporphyromonas endometrii</name>
    <dbReference type="NCBI Taxonomy" id="1387297"/>
    <lineage>
        <taxon>Bacteria</taxon>
        <taxon>Pseudomonadati</taxon>
        <taxon>Bacteroidota</taxon>
        <taxon>Bacteroidia</taxon>
        <taxon>Bacteroidales</taxon>
        <taxon>Porphyromonadaceae</taxon>
        <taxon>Falsiporphyromonas</taxon>
    </lineage>
</organism>
<gene>
    <name evidence="2" type="ORF">ACFO3G_01870</name>
</gene>
<comment type="caution">
    <text evidence="2">The sequence shown here is derived from an EMBL/GenBank/DDBJ whole genome shotgun (WGS) entry which is preliminary data.</text>
</comment>
<dbReference type="Pfam" id="PF05117">
    <property type="entry name" value="DUF695"/>
    <property type="match status" value="1"/>
</dbReference>
<name>A0ABV9K5G1_9PORP</name>
<reference evidence="3" key="1">
    <citation type="journal article" date="2019" name="Int. J. Syst. Evol. Microbiol.">
        <title>The Global Catalogue of Microorganisms (GCM) 10K type strain sequencing project: providing services to taxonomists for standard genome sequencing and annotation.</title>
        <authorList>
            <consortium name="The Broad Institute Genomics Platform"/>
            <consortium name="The Broad Institute Genome Sequencing Center for Infectious Disease"/>
            <person name="Wu L."/>
            <person name="Ma J."/>
        </authorList>
    </citation>
    <scope>NUCLEOTIDE SEQUENCE [LARGE SCALE GENOMIC DNA]</scope>
    <source>
        <strain evidence="3">CGMCC 4.7357</strain>
    </source>
</reference>
<proteinExistence type="predicted"/>
<dbReference type="EMBL" id="JBHSGO010000035">
    <property type="protein sequence ID" value="MFC4665367.1"/>
    <property type="molecule type" value="Genomic_DNA"/>
</dbReference>